<evidence type="ECO:0000313" key="2">
    <source>
        <dbReference type="EMBL" id="KZS87142.1"/>
    </source>
</evidence>
<name>A0A164MXG7_9AGAM</name>
<feature type="compositionally biased region" description="Acidic residues" evidence="1">
    <location>
        <begin position="186"/>
        <end position="206"/>
    </location>
</feature>
<evidence type="ECO:0000256" key="1">
    <source>
        <dbReference type="SAM" id="MobiDB-lite"/>
    </source>
</evidence>
<sequence length="214" mass="23465">MFTPAPINRSRGAHYGTPVSPFVAFSPQRSFLRAATVKSPKSRTTPLVSRLLKSKLSIAHLTDPPSSPSPPTDQYDELGSRSKSSENESDVLLDIGEDADLVAQQQLLSARERCYELRERIDSSKRRLKITKALVETQEKHISDASEELKNVEDEIGHWRVLLHGQDAAPAGTTLDDPLELDDSIEMVEEDADAEADEEAGSDTEAGEQAKPTA</sequence>
<dbReference type="Proteomes" id="UP000076722">
    <property type="component" value="Unassembled WGS sequence"/>
</dbReference>
<accession>A0A164MXG7</accession>
<protein>
    <submittedName>
        <fullName evidence="2">Uncharacterized protein</fullName>
    </submittedName>
</protein>
<dbReference type="AlphaFoldDB" id="A0A164MXG7"/>
<dbReference type="EMBL" id="KV419456">
    <property type="protein sequence ID" value="KZS87142.1"/>
    <property type="molecule type" value="Genomic_DNA"/>
</dbReference>
<keyword evidence="3" id="KW-1185">Reference proteome</keyword>
<evidence type="ECO:0000313" key="3">
    <source>
        <dbReference type="Proteomes" id="UP000076722"/>
    </source>
</evidence>
<gene>
    <name evidence="2" type="ORF">SISNIDRAFT_491355</name>
</gene>
<feature type="region of interest" description="Disordered" evidence="1">
    <location>
        <begin position="59"/>
        <end position="88"/>
    </location>
</feature>
<proteinExistence type="predicted"/>
<feature type="region of interest" description="Disordered" evidence="1">
    <location>
        <begin position="186"/>
        <end position="214"/>
    </location>
</feature>
<reference evidence="2 3" key="1">
    <citation type="journal article" date="2016" name="Mol. Biol. Evol.">
        <title>Comparative Genomics of Early-Diverging Mushroom-Forming Fungi Provides Insights into the Origins of Lignocellulose Decay Capabilities.</title>
        <authorList>
            <person name="Nagy L.G."/>
            <person name="Riley R."/>
            <person name="Tritt A."/>
            <person name="Adam C."/>
            <person name="Daum C."/>
            <person name="Floudas D."/>
            <person name="Sun H."/>
            <person name="Yadav J.S."/>
            <person name="Pangilinan J."/>
            <person name="Larsson K.H."/>
            <person name="Matsuura K."/>
            <person name="Barry K."/>
            <person name="Labutti K."/>
            <person name="Kuo R."/>
            <person name="Ohm R.A."/>
            <person name="Bhattacharya S.S."/>
            <person name="Shirouzu T."/>
            <person name="Yoshinaga Y."/>
            <person name="Martin F.M."/>
            <person name="Grigoriev I.V."/>
            <person name="Hibbett D.S."/>
        </authorList>
    </citation>
    <scope>NUCLEOTIDE SEQUENCE [LARGE SCALE GENOMIC DNA]</scope>
    <source>
        <strain evidence="2 3">HHB9708</strain>
    </source>
</reference>
<organism evidence="2 3">
    <name type="scientific">Sistotremastrum niveocremeum HHB9708</name>
    <dbReference type="NCBI Taxonomy" id="1314777"/>
    <lineage>
        <taxon>Eukaryota</taxon>
        <taxon>Fungi</taxon>
        <taxon>Dikarya</taxon>
        <taxon>Basidiomycota</taxon>
        <taxon>Agaricomycotina</taxon>
        <taxon>Agaricomycetes</taxon>
        <taxon>Sistotremastrales</taxon>
        <taxon>Sistotremastraceae</taxon>
        <taxon>Sertulicium</taxon>
        <taxon>Sertulicium niveocremeum</taxon>
    </lineage>
</organism>